<sequence length="43" mass="5043">MYLHCIPLILGSHSHYLTDSYVDRVHLPKREVCMASYLALPLW</sequence>
<dbReference type="AlphaFoldDB" id="A0A0A8ZFP1"/>
<protein>
    <submittedName>
        <fullName evidence="1">Uncharacterized protein</fullName>
    </submittedName>
</protein>
<accession>A0A0A8ZFP1</accession>
<organism evidence="1">
    <name type="scientific">Arundo donax</name>
    <name type="common">Giant reed</name>
    <name type="synonym">Donax arundinaceus</name>
    <dbReference type="NCBI Taxonomy" id="35708"/>
    <lineage>
        <taxon>Eukaryota</taxon>
        <taxon>Viridiplantae</taxon>
        <taxon>Streptophyta</taxon>
        <taxon>Embryophyta</taxon>
        <taxon>Tracheophyta</taxon>
        <taxon>Spermatophyta</taxon>
        <taxon>Magnoliopsida</taxon>
        <taxon>Liliopsida</taxon>
        <taxon>Poales</taxon>
        <taxon>Poaceae</taxon>
        <taxon>PACMAD clade</taxon>
        <taxon>Arundinoideae</taxon>
        <taxon>Arundineae</taxon>
        <taxon>Arundo</taxon>
    </lineage>
</organism>
<evidence type="ECO:0000313" key="1">
    <source>
        <dbReference type="EMBL" id="JAD37591.1"/>
    </source>
</evidence>
<dbReference type="EMBL" id="GBRH01260304">
    <property type="protein sequence ID" value="JAD37591.1"/>
    <property type="molecule type" value="Transcribed_RNA"/>
</dbReference>
<name>A0A0A8ZFP1_ARUDO</name>
<reference evidence="1" key="2">
    <citation type="journal article" date="2015" name="Data Brief">
        <title>Shoot transcriptome of the giant reed, Arundo donax.</title>
        <authorList>
            <person name="Barrero R.A."/>
            <person name="Guerrero F.D."/>
            <person name="Moolhuijzen P."/>
            <person name="Goolsby J.A."/>
            <person name="Tidwell J."/>
            <person name="Bellgard S.E."/>
            <person name="Bellgard M.I."/>
        </authorList>
    </citation>
    <scope>NUCLEOTIDE SEQUENCE</scope>
    <source>
        <tissue evidence="1">Shoot tissue taken approximately 20 cm above the soil surface</tissue>
    </source>
</reference>
<proteinExistence type="predicted"/>
<reference evidence="1" key="1">
    <citation type="submission" date="2014-09" db="EMBL/GenBank/DDBJ databases">
        <authorList>
            <person name="Magalhaes I.L.F."/>
            <person name="Oliveira U."/>
            <person name="Santos F.R."/>
            <person name="Vidigal T.H.D.A."/>
            <person name="Brescovit A.D."/>
            <person name="Santos A.J."/>
        </authorList>
    </citation>
    <scope>NUCLEOTIDE SEQUENCE</scope>
    <source>
        <tissue evidence="1">Shoot tissue taken approximately 20 cm above the soil surface</tissue>
    </source>
</reference>